<protein>
    <submittedName>
        <fullName evidence="1">Uncharacterized protein</fullName>
    </submittedName>
</protein>
<proteinExistence type="predicted"/>
<accession>A0A5C6ACT9</accession>
<evidence type="ECO:0000313" key="2">
    <source>
        <dbReference type="Proteomes" id="UP000316213"/>
    </source>
</evidence>
<organism evidence="1 2">
    <name type="scientific">Neorhodopirellula pilleata</name>
    <dbReference type="NCBI Taxonomy" id="2714738"/>
    <lineage>
        <taxon>Bacteria</taxon>
        <taxon>Pseudomonadati</taxon>
        <taxon>Planctomycetota</taxon>
        <taxon>Planctomycetia</taxon>
        <taxon>Pirellulales</taxon>
        <taxon>Pirellulaceae</taxon>
        <taxon>Neorhodopirellula</taxon>
    </lineage>
</organism>
<dbReference type="Proteomes" id="UP000316213">
    <property type="component" value="Unassembled WGS sequence"/>
</dbReference>
<gene>
    <name evidence="1" type="ORF">Pla100_22870</name>
</gene>
<dbReference type="EMBL" id="SJPM01000004">
    <property type="protein sequence ID" value="TWT97138.1"/>
    <property type="molecule type" value="Genomic_DNA"/>
</dbReference>
<reference evidence="1 2" key="1">
    <citation type="submission" date="2019-02" db="EMBL/GenBank/DDBJ databases">
        <title>Deep-cultivation of Planctomycetes and their phenomic and genomic characterization uncovers novel biology.</title>
        <authorList>
            <person name="Wiegand S."/>
            <person name="Jogler M."/>
            <person name="Boedeker C."/>
            <person name="Pinto D."/>
            <person name="Vollmers J."/>
            <person name="Rivas-Marin E."/>
            <person name="Kohn T."/>
            <person name="Peeters S.H."/>
            <person name="Heuer A."/>
            <person name="Rast P."/>
            <person name="Oberbeckmann S."/>
            <person name="Bunk B."/>
            <person name="Jeske O."/>
            <person name="Meyerdierks A."/>
            <person name="Storesund J.E."/>
            <person name="Kallscheuer N."/>
            <person name="Luecker S."/>
            <person name="Lage O.M."/>
            <person name="Pohl T."/>
            <person name="Merkel B.J."/>
            <person name="Hornburger P."/>
            <person name="Mueller R.-W."/>
            <person name="Bruemmer F."/>
            <person name="Labrenz M."/>
            <person name="Spormann A.M."/>
            <person name="Op Den Camp H."/>
            <person name="Overmann J."/>
            <person name="Amann R."/>
            <person name="Jetten M.S.M."/>
            <person name="Mascher T."/>
            <person name="Medema M.H."/>
            <person name="Devos D.P."/>
            <person name="Kaster A.-K."/>
            <person name="Ovreas L."/>
            <person name="Rohde M."/>
            <person name="Galperin M.Y."/>
            <person name="Jogler C."/>
        </authorList>
    </citation>
    <scope>NUCLEOTIDE SEQUENCE [LARGE SCALE GENOMIC DNA]</scope>
    <source>
        <strain evidence="1 2">Pla100</strain>
    </source>
</reference>
<name>A0A5C6ACT9_9BACT</name>
<dbReference type="AlphaFoldDB" id="A0A5C6ACT9"/>
<sequence>MIDLRQPAKLTYFDELIRQKRTGPEKGTLNASDQRFHAGKCERLTKELGSAYSQSSLPEMSSARSALNDLLVRLRLWS</sequence>
<evidence type="ECO:0000313" key="1">
    <source>
        <dbReference type="EMBL" id="TWT97138.1"/>
    </source>
</evidence>
<comment type="caution">
    <text evidence="1">The sequence shown here is derived from an EMBL/GenBank/DDBJ whole genome shotgun (WGS) entry which is preliminary data.</text>
</comment>
<keyword evidence="2" id="KW-1185">Reference proteome</keyword>